<sequence length="50" mass="5226">MALVRCTCLTSLVPEADGGLTLRVEVADPDCGYVVHRLQAELSEPATPAG</sequence>
<protein>
    <submittedName>
        <fullName evidence="1">Uncharacterized protein</fullName>
    </submittedName>
</protein>
<dbReference type="EMBL" id="WLCI01000018">
    <property type="protein sequence ID" value="MTB96913.1"/>
    <property type="molecule type" value="Genomic_DNA"/>
</dbReference>
<evidence type="ECO:0000313" key="1">
    <source>
        <dbReference type="EMBL" id="MTB96913.1"/>
    </source>
</evidence>
<comment type="caution">
    <text evidence="1">The sequence shown here is derived from an EMBL/GenBank/DDBJ whole genome shotgun (WGS) entry which is preliminary data.</text>
</comment>
<keyword evidence="2" id="KW-1185">Reference proteome</keyword>
<evidence type="ECO:0000313" key="2">
    <source>
        <dbReference type="Proteomes" id="UP000433406"/>
    </source>
</evidence>
<name>A0A6I3JG36_9ACTN</name>
<accession>A0A6I3JG36</accession>
<dbReference type="Proteomes" id="UP000433406">
    <property type="component" value="Unassembled WGS sequence"/>
</dbReference>
<gene>
    <name evidence="1" type="ORF">GGQ22_17695</name>
</gene>
<dbReference type="RefSeq" id="WP_154616652.1">
    <property type="nucleotide sequence ID" value="NZ_CP053660.1"/>
</dbReference>
<dbReference type="AlphaFoldDB" id="A0A6I3JG36"/>
<reference evidence="1 2" key="1">
    <citation type="submission" date="2019-10" db="EMBL/GenBank/DDBJ databases">
        <title>Nocardioides novel species isolated from the excrement of Marmot.</title>
        <authorList>
            <person name="Zhang G."/>
        </authorList>
    </citation>
    <scope>NUCLEOTIDE SEQUENCE [LARGE SCALE GENOMIC DNA]</scope>
    <source>
        <strain evidence="2">zg-579</strain>
    </source>
</reference>
<proteinExistence type="predicted"/>
<organism evidence="1 2">
    <name type="scientific">Nocardioides marmotae</name>
    <dbReference type="NCBI Taxonomy" id="2663857"/>
    <lineage>
        <taxon>Bacteria</taxon>
        <taxon>Bacillati</taxon>
        <taxon>Actinomycetota</taxon>
        <taxon>Actinomycetes</taxon>
        <taxon>Propionibacteriales</taxon>
        <taxon>Nocardioidaceae</taxon>
        <taxon>Nocardioides</taxon>
    </lineage>
</organism>